<protein>
    <submittedName>
        <fullName evidence="3">Uncharacterized protein DUF1624</fullName>
    </submittedName>
</protein>
<feature type="transmembrane region" description="Helical" evidence="1">
    <location>
        <begin position="378"/>
        <end position="403"/>
    </location>
</feature>
<dbReference type="OrthoDB" id="4966979at2"/>
<dbReference type="InterPro" id="IPR012429">
    <property type="entry name" value="HGSNAT_cat"/>
</dbReference>
<feature type="transmembrane region" description="Helical" evidence="1">
    <location>
        <begin position="149"/>
        <end position="169"/>
    </location>
</feature>
<evidence type="ECO:0000259" key="2">
    <source>
        <dbReference type="Pfam" id="PF07786"/>
    </source>
</evidence>
<evidence type="ECO:0000313" key="4">
    <source>
        <dbReference type="Proteomes" id="UP000295601"/>
    </source>
</evidence>
<dbReference type="Proteomes" id="UP000295601">
    <property type="component" value="Unassembled WGS sequence"/>
</dbReference>
<feature type="transmembrane region" description="Helical" evidence="1">
    <location>
        <begin position="124"/>
        <end position="142"/>
    </location>
</feature>
<evidence type="ECO:0000313" key="3">
    <source>
        <dbReference type="EMBL" id="TDP95466.1"/>
    </source>
</evidence>
<organism evidence="3 4">
    <name type="scientific">Leucobacter luti</name>
    <dbReference type="NCBI Taxonomy" id="340320"/>
    <lineage>
        <taxon>Bacteria</taxon>
        <taxon>Bacillati</taxon>
        <taxon>Actinomycetota</taxon>
        <taxon>Actinomycetes</taxon>
        <taxon>Micrococcales</taxon>
        <taxon>Microbacteriaceae</taxon>
        <taxon>Leucobacter</taxon>
    </lineage>
</organism>
<feature type="transmembrane region" description="Helical" evidence="1">
    <location>
        <begin position="202"/>
        <end position="220"/>
    </location>
</feature>
<dbReference type="AlphaFoldDB" id="A0A4R6S976"/>
<dbReference type="EMBL" id="SNYA01000001">
    <property type="protein sequence ID" value="TDP95466.1"/>
    <property type="molecule type" value="Genomic_DNA"/>
</dbReference>
<feature type="transmembrane region" description="Helical" evidence="1">
    <location>
        <begin position="26"/>
        <end position="48"/>
    </location>
</feature>
<keyword evidence="1" id="KW-0812">Transmembrane</keyword>
<feature type="transmembrane region" description="Helical" evidence="1">
    <location>
        <begin position="306"/>
        <end position="326"/>
    </location>
</feature>
<sequence>MSAASAYSPASLTVARARARYIGVDIARFLAIAGMMAAHLITIAAYVAEPGSFDEAAGAVADTLTEGIAAPLFAVLGGVSVVFATRRTLREGRTGAAIGATVLRGALLILIGLLLGLIETPVAIVLAYYGVAMILIAPLVAVRSWVLGTIAGALGVFGGPLNALARAGLEGTDPSGSLTFEDFGIDWFASLRALLLTGEYPALTWCVYLLFGVLIGRALVAATARAALGRTAAVLAALGAAVAVAAQFVSTAVIANVSAFGGPWPSGTDPAEVAEIVAHSSDGAPLAPELWAQLIATPHSGSPLDILRTAGIALAVIGLLVLLCDVGRAAAGRPLGPVLGTVRAAGAAPLTIYSLHIVATGVLLEPAFQDPSIWESGFPWWAAGISAYALQLGGALLIGALLARLGTRGPLEAAVSWIVRLVVRG</sequence>
<keyword evidence="1" id="KW-1133">Transmembrane helix</keyword>
<comment type="caution">
    <text evidence="3">The sequence shown here is derived from an EMBL/GenBank/DDBJ whole genome shotgun (WGS) entry which is preliminary data.</text>
</comment>
<dbReference type="RefSeq" id="WP_133615449.1">
    <property type="nucleotide sequence ID" value="NZ_SNYA01000001.1"/>
</dbReference>
<feature type="transmembrane region" description="Helical" evidence="1">
    <location>
        <begin position="338"/>
        <end position="358"/>
    </location>
</feature>
<reference evidence="3 4" key="1">
    <citation type="submission" date="2019-03" db="EMBL/GenBank/DDBJ databases">
        <title>Genomic analyses of the natural microbiome of Caenorhabditis elegans.</title>
        <authorList>
            <person name="Samuel B."/>
        </authorList>
    </citation>
    <scope>NUCLEOTIDE SEQUENCE [LARGE SCALE GENOMIC DNA]</scope>
    <source>
        <strain evidence="3 4">JUb18</strain>
    </source>
</reference>
<proteinExistence type="predicted"/>
<name>A0A4R6S976_9MICO</name>
<keyword evidence="1" id="KW-0472">Membrane</keyword>
<feature type="transmembrane region" description="Helical" evidence="1">
    <location>
        <begin position="232"/>
        <end position="255"/>
    </location>
</feature>
<gene>
    <name evidence="3" type="ORF">EDF62_0155</name>
</gene>
<feature type="transmembrane region" description="Helical" evidence="1">
    <location>
        <begin position="97"/>
        <end position="118"/>
    </location>
</feature>
<dbReference type="Pfam" id="PF07786">
    <property type="entry name" value="HGSNAT_cat"/>
    <property type="match status" value="1"/>
</dbReference>
<keyword evidence="4" id="KW-1185">Reference proteome</keyword>
<evidence type="ECO:0000256" key="1">
    <source>
        <dbReference type="SAM" id="Phobius"/>
    </source>
</evidence>
<accession>A0A4R6S976</accession>
<feature type="domain" description="Heparan-alpha-glucosaminide N-acetyltransferase catalytic" evidence="2">
    <location>
        <begin position="20"/>
        <end position="225"/>
    </location>
</feature>
<feature type="transmembrane region" description="Helical" evidence="1">
    <location>
        <begin position="68"/>
        <end position="85"/>
    </location>
</feature>